<name>A0A1N6XYJ4_9SPIO</name>
<feature type="domain" description="Integrase catalytic" evidence="2">
    <location>
        <begin position="108"/>
        <end position="220"/>
    </location>
</feature>
<dbReference type="Pfam" id="PF00665">
    <property type="entry name" value="rve"/>
    <property type="match status" value="1"/>
</dbReference>
<reference evidence="3 4" key="1">
    <citation type="submission" date="2017-01" db="EMBL/GenBank/DDBJ databases">
        <authorList>
            <person name="Mah S.A."/>
            <person name="Swanson W.J."/>
            <person name="Moy G.W."/>
            <person name="Vacquier V.D."/>
        </authorList>
    </citation>
    <scope>NUCLEOTIDE SEQUENCE [LARGE SCALE GENOMIC DNA]</scope>
    <source>
        <strain evidence="3 4">ASpG1</strain>
    </source>
</reference>
<dbReference type="InterPro" id="IPR036397">
    <property type="entry name" value="RNaseH_sf"/>
</dbReference>
<dbReference type="PANTHER" id="PTHR46889:SF5">
    <property type="entry name" value="INTEGRASE PROTEIN"/>
    <property type="match status" value="1"/>
</dbReference>
<organism evidence="3 4">
    <name type="scientific">Alkalispirochaeta americana</name>
    <dbReference type="NCBI Taxonomy" id="159291"/>
    <lineage>
        <taxon>Bacteria</taxon>
        <taxon>Pseudomonadati</taxon>
        <taxon>Spirochaetota</taxon>
        <taxon>Spirochaetia</taxon>
        <taxon>Spirochaetales</taxon>
        <taxon>Spirochaetaceae</taxon>
        <taxon>Alkalispirochaeta</taxon>
    </lineage>
</organism>
<evidence type="ECO:0000313" key="3">
    <source>
        <dbReference type="EMBL" id="SIR07299.1"/>
    </source>
</evidence>
<dbReference type="InterPro" id="IPR001584">
    <property type="entry name" value="Integrase_cat-core"/>
</dbReference>
<dbReference type="InterPro" id="IPR012337">
    <property type="entry name" value="RNaseH-like_sf"/>
</dbReference>
<proteinExistence type="predicted"/>
<dbReference type="GO" id="GO:0015074">
    <property type="term" value="P:DNA integration"/>
    <property type="evidence" value="ECO:0007669"/>
    <property type="project" value="InterPro"/>
</dbReference>
<evidence type="ECO:0000259" key="2">
    <source>
        <dbReference type="PROSITE" id="PS50994"/>
    </source>
</evidence>
<dbReference type="Gene3D" id="3.30.420.10">
    <property type="entry name" value="Ribonuclease H-like superfamily/Ribonuclease H"/>
    <property type="match status" value="1"/>
</dbReference>
<evidence type="ECO:0000256" key="1">
    <source>
        <dbReference type="SAM" id="MobiDB-lite"/>
    </source>
</evidence>
<sequence>MRLRSRHQHTTNGRLSSEIHHEGVLVLSGKTTSARRSSESGKTTSVSMVLVKCGDSSSGKKIPAARCTVERLMNAMGLSGAVRGRRKITTISDKTHPRPPDLVNRQFIATRPNQLWISDFTYVPTWRGFAYTAFVIDVFARKIVEWRVASAMTTDLTLDALEQALHDREVTDEMVHHSDRGPVFVHSLHGSTCGRGNRTVGRKCRRFVRQRYGGINHRTL</sequence>
<dbReference type="Proteomes" id="UP000186400">
    <property type="component" value="Unassembled WGS sequence"/>
</dbReference>
<keyword evidence="4" id="KW-1185">Reference proteome</keyword>
<dbReference type="EMBL" id="FTMS01000034">
    <property type="protein sequence ID" value="SIR07299.1"/>
    <property type="molecule type" value="Genomic_DNA"/>
</dbReference>
<dbReference type="InterPro" id="IPR050900">
    <property type="entry name" value="Transposase_IS3/IS150/IS904"/>
</dbReference>
<protein>
    <submittedName>
        <fullName evidence="3">Integrase core domain-containing protein</fullName>
    </submittedName>
</protein>
<dbReference type="AlphaFoldDB" id="A0A1N6XYJ4"/>
<accession>A0A1N6XYJ4</accession>
<feature type="region of interest" description="Disordered" evidence="1">
    <location>
        <begin position="1"/>
        <end position="20"/>
    </location>
</feature>
<dbReference type="PANTHER" id="PTHR46889">
    <property type="entry name" value="TRANSPOSASE INSF FOR INSERTION SEQUENCE IS3B-RELATED"/>
    <property type="match status" value="1"/>
</dbReference>
<evidence type="ECO:0000313" key="4">
    <source>
        <dbReference type="Proteomes" id="UP000186400"/>
    </source>
</evidence>
<dbReference type="GO" id="GO:0003676">
    <property type="term" value="F:nucleic acid binding"/>
    <property type="evidence" value="ECO:0007669"/>
    <property type="project" value="InterPro"/>
</dbReference>
<gene>
    <name evidence="3" type="ORF">SAMN05920897_1344</name>
</gene>
<dbReference type="STRING" id="159291.SAMN05920897_1344"/>
<dbReference type="SUPFAM" id="SSF53098">
    <property type="entry name" value="Ribonuclease H-like"/>
    <property type="match status" value="1"/>
</dbReference>
<dbReference type="PROSITE" id="PS50994">
    <property type="entry name" value="INTEGRASE"/>
    <property type="match status" value="1"/>
</dbReference>